<gene>
    <name evidence="1" type="primary">gb05773</name>
    <name evidence="1" type="ORF">PR202_gb05773</name>
</gene>
<proteinExistence type="predicted"/>
<reference evidence="1" key="2">
    <citation type="submission" date="2021-12" db="EMBL/GenBank/DDBJ databases">
        <title>Resequencing data analysis of finger millet.</title>
        <authorList>
            <person name="Hatakeyama M."/>
            <person name="Aluri S."/>
            <person name="Balachadran M.T."/>
            <person name="Sivarajan S.R."/>
            <person name="Poveda L."/>
            <person name="Shimizu-Inatsugi R."/>
            <person name="Schlapbach R."/>
            <person name="Sreeman S.M."/>
            <person name="Shimizu K.K."/>
        </authorList>
    </citation>
    <scope>NUCLEOTIDE SEQUENCE</scope>
</reference>
<name>A0AAV5E5D3_ELECO</name>
<sequence>MIWKQQNDGVFNGVSPIVSATLALIEEEERLWCSDGAQELSRLPAASALVGT</sequence>
<reference evidence="1" key="1">
    <citation type="journal article" date="2018" name="DNA Res.">
        <title>Multiple hybrid de novo genome assembly of finger millet, an orphan allotetraploid crop.</title>
        <authorList>
            <person name="Hatakeyama M."/>
            <person name="Aluri S."/>
            <person name="Balachadran M.T."/>
            <person name="Sivarajan S.R."/>
            <person name="Patrignani A."/>
            <person name="Gruter S."/>
            <person name="Poveda L."/>
            <person name="Shimizu-Inatsugi R."/>
            <person name="Baeten J."/>
            <person name="Francoijs K.J."/>
            <person name="Nataraja K.N."/>
            <person name="Reddy Y.A.N."/>
            <person name="Phadnis S."/>
            <person name="Ravikumar R.L."/>
            <person name="Schlapbach R."/>
            <person name="Sreeman S.M."/>
            <person name="Shimizu K.K."/>
        </authorList>
    </citation>
    <scope>NUCLEOTIDE SEQUENCE</scope>
</reference>
<dbReference type="AlphaFoldDB" id="A0AAV5E5D3"/>
<dbReference type="Proteomes" id="UP001054889">
    <property type="component" value="Unassembled WGS sequence"/>
</dbReference>
<dbReference type="EMBL" id="BQKI01000073">
    <property type="protein sequence ID" value="GJN18599.1"/>
    <property type="molecule type" value="Genomic_DNA"/>
</dbReference>
<evidence type="ECO:0000313" key="2">
    <source>
        <dbReference type="Proteomes" id="UP001054889"/>
    </source>
</evidence>
<comment type="caution">
    <text evidence="1">The sequence shown here is derived from an EMBL/GenBank/DDBJ whole genome shotgun (WGS) entry which is preliminary data.</text>
</comment>
<organism evidence="1 2">
    <name type="scientific">Eleusine coracana subsp. coracana</name>
    <dbReference type="NCBI Taxonomy" id="191504"/>
    <lineage>
        <taxon>Eukaryota</taxon>
        <taxon>Viridiplantae</taxon>
        <taxon>Streptophyta</taxon>
        <taxon>Embryophyta</taxon>
        <taxon>Tracheophyta</taxon>
        <taxon>Spermatophyta</taxon>
        <taxon>Magnoliopsida</taxon>
        <taxon>Liliopsida</taxon>
        <taxon>Poales</taxon>
        <taxon>Poaceae</taxon>
        <taxon>PACMAD clade</taxon>
        <taxon>Chloridoideae</taxon>
        <taxon>Cynodonteae</taxon>
        <taxon>Eleusininae</taxon>
        <taxon>Eleusine</taxon>
    </lineage>
</organism>
<protein>
    <submittedName>
        <fullName evidence="1">Uncharacterized protein</fullName>
    </submittedName>
</protein>
<evidence type="ECO:0000313" key="1">
    <source>
        <dbReference type="EMBL" id="GJN18599.1"/>
    </source>
</evidence>
<keyword evidence="2" id="KW-1185">Reference proteome</keyword>
<accession>A0AAV5E5D3</accession>